<dbReference type="Pfam" id="PF16061">
    <property type="entry name" value="DUF4803"/>
    <property type="match status" value="1"/>
</dbReference>
<dbReference type="AlphaFoldDB" id="U5ESD4"/>
<sequence length="638" mass="73363">MDLKFFLIAISLIAPVTSFALGFAGGFATFLATNVFSYGAMEFYVWARTEVANRVDYSADVKIFKRDLFNKFDQLSMKIKTTNTVVVSELIKEVELRLKLKPKLIQVESFIHHINELLDQLHIYTKYKNVRKFTMIDFANSIISDETTSVLNEMKTISDLLTTNVKILGKTFIELLITSIKAERKSNLSNISTSTQQAFLIFIGEIFRAEFITLNLAQFALSILVSYGIGKFEQENIEIGENYEYRLHMHALMLNKTLDKLDRTYWKQNPDKHVEGETHFQLNRLIIGTIINEKYFEEKNCNSVRCEQYTNHHLKNLKLAWHRDKICYEGYHNCKKLAAEYEYCFSNDPKSAKMYSYIKSDVFDYGSKKSCTTAIEKTKNYNCESCFCECSKYGNNEDNHSYLSLREQVSDVDDNKVIIGLRFRKILSNILSLQILQGQLLPHGQINDETIEWKTINPINYQNRTSETYQFQIWKRKIEMRVLDIPENNAVVTGVSFITSADDIPVFRLRYTKVNLKTGLLDLSPEATKWYTEHTRTGKKIHKQDVKLPTLCSERPSLNSESGDILEFTMSSISEDGRQTTIPFFDAQEVVPSPPIALSGAGILSRGSSKCGDFIMPVVKIIHESYLDSFVIEDQATE</sequence>
<organism evidence="1">
    <name type="scientific">Corethrella appendiculata</name>
    <dbReference type="NCBI Taxonomy" id="1370023"/>
    <lineage>
        <taxon>Eukaryota</taxon>
        <taxon>Metazoa</taxon>
        <taxon>Ecdysozoa</taxon>
        <taxon>Arthropoda</taxon>
        <taxon>Hexapoda</taxon>
        <taxon>Insecta</taxon>
        <taxon>Pterygota</taxon>
        <taxon>Neoptera</taxon>
        <taxon>Endopterygota</taxon>
        <taxon>Diptera</taxon>
        <taxon>Nematocera</taxon>
        <taxon>Culicoidea</taxon>
        <taxon>Chaoboridae</taxon>
        <taxon>Corethrella</taxon>
    </lineage>
</organism>
<accession>U5ESD4</accession>
<dbReference type="EMBL" id="GANO01004884">
    <property type="protein sequence ID" value="JAB54987.1"/>
    <property type="molecule type" value="mRNA"/>
</dbReference>
<reference evidence="1" key="1">
    <citation type="journal article" date="2014" name="Insect Biochem. Mol. Biol.">
        <title>An insight into the sialome of the frog biting fly, Corethrella appendiculata.</title>
        <authorList>
            <person name="Ribeiro J.M.C."/>
            <person name="Chagas A.C."/>
            <person name="Pham V.M."/>
            <person name="Lounibos L.P."/>
            <person name="Calvo E."/>
        </authorList>
    </citation>
    <scope>NUCLEOTIDE SEQUENCE</scope>
    <source>
        <tissue evidence="1">Salivary glands</tissue>
    </source>
</reference>
<evidence type="ECO:0000313" key="1">
    <source>
        <dbReference type="EMBL" id="JAB54987.1"/>
    </source>
</evidence>
<dbReference type="PANTHER" id="PTHR47890">
    <property type="entry name" value="LD24308P"/>
    <property type="match status" value="1"/>
</dbReference>
<protein>
    <submittedName>
        <fullName evidence="1">Putative secreted protein</fullName>
    </submittedName>
</protein>
<name>U5ESD4_9DIPT</name>
<proteinExistence type="evidence at transcript level"/>
<dbReference type="PANTHER" id="PTHR47890:SF1">
    <property type="entry name" value="LD24308P"/>
    <property type="match status" value="1"/>
</dbReference>
<dbReference type="InterPro" id="IPR032062">
    <property type="entry name" value="DUF4803"/>
</dbReference>